<organism evidence="2 3">
    <name type="scientific">Corynebacterium deserti GIMN1.010</name>
    <dbReference type="NCBI Taxonomy" id="931089"/>
    <lineage>
        <taxon>Bacteria</taxon>
        <taxon>Bacillati</taxon>
        <taxon>Actinomycetota</taxon>
        <taxon>Actinomycetes</taxon>
        <taxon>Mycobacteriales</taxon>
        <taxon>Corynebacteriaceae</taxon>
        <taxon>Corynebacterium</taxon>
    </lineage>
</organism>
<evidence type="ECO:0000259" key="1">
    <source>
        <dbReference type="Pfam" id="PF13490"/>
    </source>
</evidence>
<name>A0A0M4CCY6_9CORY</name>
<dbReference type="AlphaFoldDB" id="A0A0M4CCY6"/>
<evidence type="ECO:0000313" key="3">
    <source>
        <dbReference type="Proteomes" id="UP000068067"/>
    </source>
</evidence>
<proteinExistence type="predicted"/>
<dbReference type="InterPro" id="IPR027383">
    <property type="entry name" value="Znf_put"/>
</dbReference>
<dbReference type="KEGG" id="cdx:CDES_03880"/>
<sequence>MTNLKRGDSHGECGCPEFFDEMHQLLDDQLDASACERLRTHAAGCPKCQQLLEAESEFRSLLRKCCCEEAPVELRQRISYSIRIEYREG</sequence>
<keyword evidence="3" id="KW-1185">Reference proteome</keyword>
<dbReference type="OrthoDB" id="3267840at2"/>
<reference evidence="2 3" key="1">
    <citation type="submission" date="2014-08" db="EMBL/GenBank/DDBJ databases">
        <title>Complete genome sequence of Corynebacterium deserti GIMN1.010 (=DSM 45689), isolated from desert sand in western China.</title>
        <authorList>
            <person name="Ruckert C."/>
            <person name="Albersmeier A."/>
            <person name="Kalinowski J."/>
        </authorList>
    </citation>
    <scope>NUCLEOTIDE SEQUENCE [LARGE SCALE GENOMIC DNA]</scope>
    <source>
        <strain evidence="2 3">GIMN1.010</strain>
    </source>
</reference>
<dbReference type="InterPro" id="IPR024020">
    <property type="entry name" value="Anit_sigma_mycothiol_RsrA"/>
</dbReference>
<feature type="domain" description="Putative zinc-finger" evidence="1">
    <location>
        <begin position="15"/>
        <end position="49"/>
    </location>
</feature>
<dbReference type="Pfam" id="PF13490">
    <property type="entry name" value="zf-HC2"/>
    <property type="match status" value="1"/>
</dbReference>
<dbReference type="STRING" id="931089.CDES_03880"/>
<accession>A0A0M4CCY6</accession>
<protein>
    <recommendedName>
        <fullName evidence="1">Putative zinc-finger domain-containing protein</fullName>
    </recommendedName>
</protein>
<dbReference type="EMBL" id="CP009220">
    <property type="protein sequence ID" value="ALC05228.1"/>
    <property type="molecule type" value="Genomic_DNA"/>
</dbReference>
<gene>
    <name evidence="2" type="ORF">CDES_03880</name>
</gene>
<dbReference type="NCBIfam" id="TIGR03988">
    <property type="entry name" value="antisig_RsrA"/>
    <property type="match status" value="1"/>
</dbReference>
<evidence type="ECO:0000313" key="2">
    <source>
        <dbReference type="EMBL" id="ALC05228.1"/>
    </source>
</evidence>
<dbReference type="Proteomes" id="UP000068067">
    <property type="component" value="Chromosome"/>
</dbReference>
<dbReference type="PATRIC" id="fig|931089.4.peg.786"/>